<dbReference type="Pfam" id="PF01510">
    <property type="entry name" value="Amidase_2"/>
    <property type="match status" value="1"/>
</dbReference>
<dbReference type="Gene3D" id="3.40.80.10">
    <property type="entry name" value="Peptidoglycan recognition protein-like"/>
    <property type="match status" value="2"/>
</dbReference>
<dbReference type="PANTHER" id="PTHR11022">
    <property type="entry name" value="PEPTIDOGLYCAN RECOGNITION PROTEIN"/>
    <property type="match status" value="1"/>
</dbReference>
<dbReference type="SMART" id="SM00701">
    <property type="entry name" value="PGRP"/>
    <property type="match status" value="1"/>
</dbReference>
<dbReference type="Proteomes" id="UP001208570">
    <property type="component" value="Unassembled WGS sequence"/>
</dbReference>
<comment type="caution">
    <text evidence="3">The sequence shown here is derived from an EMBL/GenBank/DDBJ whole genome shotgun (WGS) entry which is preliminary data.</text>
</comment>
<dbReference type="InterPro" id="IPR015510">
    <property type="entry name" value="PGRP"/>
</dbReference>
<protein>
    <recommendedName>
        <fullName evidence="2">Peptidoglycan recognition protein family domain-containing protein</fullName>
    </recommendedName>
</protein>
<accession>A0AAD9J633</accession>
<keyword evidence="4" id="KW-1185">Reference proteome</keyword>
<dbReference type="EMBL" id="JAODUP010000587">
    <property type="protein sequence ID" value="KAK2146721.1"/>
    <property type="molecule type" value="Genomic_DNA"/>
</dbReference>
<feature type="domain" description="Peptidoglycan recognition protein family" evidence="2">
    <location>
        <begin position="2"/>
        <end position="102"/>
    </location>
</feature>
<evidence type="ECO:0000259" key="2">
    <source>
        <dbReference type="SMART" id="SM00701"/>
    </source>
</evidence>
<evidence type="ECO:0000313" key="4">
    <source>
        <dbReference type="Proteomes" id="UP001208570"/>
    </source>
</evidence>
<dbReference type="PANTHER" id="PTHR11022:SF41">
    <property type="entry name" value="PEPTIDOGLYCAN-RECOGNITION PROTEIN LC-RELATED"/>
    <property type="match status" value="1"/>
</dbReference>
<dbReference type="InterPro" id="IPR006619">
    <property type="entry name" value="PGRP_domain_met/bac"/>
</dbReference>
<sequence>MSFVHHSSGSHCYTLDDCSAVVRAIQRMHMDSNGWDDIGYNFLVGEDGRVYEGRGWTTLPAHSPVYNYFSHGTCIMGDYMTAAPEEGYIIPDYELFGHRDGRCTDCPGDVLYSIIQTWPHYSFREIPIIC</sequence>
<dbReference type="InterPro" id="IPR002502">
    <property type="entry name" value="Amidase_domain"/>
</dbReference>
<dbReference type="InterPro" id="IPR036505">
    <property type="entry name" value="Amidase/PGRP_sf"/>
</dbReference>
<name>A0AAD9J633_9ANNE</name>
<dbReference type="GO" id="GO:0008745">
    <property type="term" value="F:N-acetylmuramoyl-L-alanine amidase activity"/>
    <property type="evidence" value="ECO:0007669"/>
    <property type="project" value="InterPro"/>
</dbReference>
<organism evidence="3 4">
    <name type="scientific">Paralvinella palmiformis</name>
    <dbReference type="NCBI Taxonomy" id="53620"/>
    <lineage>
        <taxon>Eukaryota</taxon>
        <taxon>Metazoa</taxon>
        <taxon>Spiralia</taxon>
        <taxon>Lophotrochozoa</taxon>
        <taxon>Annelida</taxon>
        <taxon>Polychaeta</taxon>
        <taxon>Sedentaria</taxon>
        <taxon>Canalipalpata</taxon>
        <taxon>Terebellida</taxon>
        <taxon>Terebelliformia</taxon>
        <taxon>Alvinellidae</taxon>
        <taxon>Paralvinella</taxon>
    </lineage>
</organism>
<dbReference type="AlphaFoldDB" id="A0AAD9J633"/>
<proteinExistence type="inferred from homology"/>
<dbReference type="GO" id="GO:0008270">
    <property type="term" value="F:zinc ion binding"/>
    <property type="evidence" value="ECO:0007669"/>
    <property type="project" value="InterPro"/>
</dbReference>
<evidence type="ECO:0000256" key="1">
    <source>
        <dbReference type="ARBA" id="ARBA00007553"/>
    </source>
</evidence>
<reference evidence="3" key="1">
    <citation type="journal article" date="2023" name="Mol. Biol. Evol.">
        <title>Third-Generation Sequencing Reveals the Adaptive Role of the Epigenome in Three Deep-Sea Polychaetes.</title>
        <authorList>
            <person name="Perez M."/>
            <person name="Aroh O."/>
            <person name="Sun Y."/>
            <person name="Lan Y."/>
            <person name="Juniper S.K."/>
            <person name="Young C.R."/>
            <person name="Angers B."/>
            <person name="Qian P.Y."/>
        </authorList>
    </citation>
    <scope>NUCLEOTIDE SEQUENCE</scope>
    <source>
        <strain evidence="3">P08H-3</strain>
    </source>
</reference>
<dbReference type="SUPFAM" id="SSF55846">
    <property type="entry name" value="N-acetylmuramoyl-L-alanine amidase-like"/>
    <property type="match status" value="1"/>
</dbReference>
<evidence type="ECO:0000313" key="3">
    <source>
        <dbReference type="EMBL" id="KAK2146721.1"/>
    </source>
</evidence>
<comment type="similarity">
    <text evidence="1">Belongs to the N-acetylmuramoyl-L-alanine amidase 2 family.</text>
</comment>
<dbReference type="GO" id="GO:0009253">
    <property type="term" value="P:peptidoglycan catabolic process"/>
    <property type="evidence" value="ECO:0007669"/>
    <property type="project" value="InterPro"/>
</dbReference>
<dbReference type="CDD" id="cd06583">
    <property type="entry name" value="PGRP"/>
    <property type="match status" value="1"/>
</dbReference>
<gene>
    <name evidence="3" type="ORF">LSH36_586g01011</name>
</gene>